<accession>A0A1T5ANU1</accession>
<sequence>MHLEKWWKCKNYKMINKLKGNKPLILDCTLRDGGYYTNWDFEDKLVDAYISSMNKLPVDFIEIGYRSTHKKQYNGAYFYLPEFIIERIKSHTKKDLAIILNEKDVRKEDAEALLNSCLGKIRLIRLAVNPENLDRGIALASKIKEIGFEVALNLMYASKWPLNYPLLPQIKAIDAVCDYFYVVDSYGGLFPEDVRRIFNYLKPKFKIKLGFHGHNNLEMALANTLEAINCGANIVDATIDGMGRGAGNLKTELLLSVLYKKIELDVNFDVLHKVRETFFQLKPKYQWGTNLPYMVSGSFSLPQNKLMDQIHKRYFSLNAIIKNDIGAIRNTFSTSNVAVFEPEFKSSSVLIVGGGKALQNHKAAMNKFLSIHPKIPVIFASSKNVAVFREVKNPQFHLIPGKELQRLNRFLSKTKLQKRSFIIPPAFNDVKSLHGLEYYKLAENKNYCFPESVTEYCLQVALAFKATKVYLVGYDGYGNIINKAQKELFEENETIFRHYKNEDFKIISLTPSEYTIEKSSVYSFLL</sequence>
<protein>
    <submittedName>
        <fullName evidence="3">4-hydroxy 2-oxovalerate aldolase</fullName>
    </submittedName>
</protein>
<dbReference type="InterPro" id="IPR050073">
    <property type="entry name" value="2-IPM_HCS-like"/>
</dbReference>
<dbReference type="STRING" id="241145.SAMN05660776_0753"/>
<keyword evidence="4" id="KW-1185">Reference proteome</keyword>
<dbReference type="EMBL" id="FUYY01000001">
    <property type="protein sequence ID" value="SKB36721.1"/>
    <property type="molecule type" value="Genomic_DNA"/>
</dbReference>
<dbReference type="PROSITE" id="PS50991">
    <property type="entry name" value="PYR_CT"/>
    <property type="match status" value="1"/>
</dbReference>
<proteinExistence type="predicted"/>
<dbReference type="PANTHER" id="PTHR10277:SF9">
    <property type="entry name" value="2-ISOPROPYLMALATE SYNTHASE 1, CHLOROPLASTIC-RELATED"/>
    <property type="match status" value="1"/>
</dbReference>
<feature type="domain" description="Pyruvate carboxyltransferase" evidence="2">
    <location>
        <begin position="23"/>
        <end position="272"/>
    </location>
</feature>
<dbReference type="Proteomes" id="UP000190230">
    <property type="component" value="Unassembled WGS sequence"/>
</dbReference>
<dbReference type="GO" id="GO:0009098">
    <property type="term" value="P:L-leucine biosynthetic process"/>
    <property type="evidence" value="ECO:0007669"/>
    <property type="project" value="TreeGrafter"/>
</dbReference>
<dbReference type="RefSeq" id="WP_079719350.1">
    <property type="nucleotide sequence ID" value="NZ_FUYY01000001.1"/>
</dbReference>
<evidence type="ECO:0000259" key="2">
    <source>
        <dbReference type="PROSITE" id="PS50991"/>
    </source>
</evidence>
<dbReference type="CDD" id="cd07944">
    <property type="entry name" value="DRE_TIM_HOA_like"/>
    <property type="match status" value="1"/>
</dbReference>
<gene>
    <name evidence="3" type="ORF">SAMN05660776_0753</name>
</gene>
<name>A0A1T5ANU1_9FLAO</name>
<dbReference type="Pfam" id="PF00682">
    <property type="entry name" value="HMGL-like"/>
    <property type="match status" value="1"/>
</dbReference>
<dbReference type="OrthoDB" id="9804858at2"/>
<dbReference type="InterPro" id="IPR013785">
    <property type="entry name" value="Aldolase_TIM"/>
</dbReference>
<evidence type="ECO:0000256" key="1">
    <source>
        <dbReference type="ARBA" id="ARBA00023211"/>
    </source>
</evidence>
<organism evidence="3 4">
    <name type="scientific">Salegentibacter holothuriorum</name>
    <dbReference type="NCBI Taxonomy" id="241145"/>
    <lineage>
        <taxon>Bacteria</taxon>
        <taxon>Pseudomonadati</taxon>
        <taxon>Bacteroidota</taxon>
        <taxon>Flavobacteriia</taxon>
        <taxon>Flavobacteriales</taxon>
        <taxon>Flavobacteriaceae</taxon>
        <taxon>Salegentibacter</taxon>
    </lineage>
</organism>
<keyword evidence="1" id="KW-0464">Manganese</keyword>
<reference evidence="4" key="1">
    <citation type="submission" date="2017-02" db="EMBL/GenBank/DDBJ databases">
        <authorList>
            <person name="Varghese N."/>
            <person name="Submissions S."/>
        </authorList>
    </citation>
    <scope>NUCLEOTIDE SEQUENCE [LARGE SCALE GENOMIC DNA]</scope>
    <source>
        <strain evidence="4">DSM 23405</strain>
    </source>
</reference>
<dbReference type="AlphaFoldDB" id="A0A1T5ANU1"/>
<dbReference type="Gene3D" id="3.20.20.70">
    <property type="entry name" value="Aldolase class I"/>
    <property type="match status" value="1"/>
</dbReference>
<dbReference type="InterPro" id="IPR000891">
    <property type="entry name" value="PYR_CT"/>
</dbReference>
<evidence type="ECO:0000313" key="3">
    <source>
        <dbReference type="EMBL" id="SKB36721.1"/>
    </source>
</evidence>
<dbReference type="PANTHER" id="PTHR10277">
    <property type="entry name" value="HOMOCITRATE SYNTHASE-RELATED"/>
    <property type="match status" value="1"/>
</dbReference>
<dbReference type="GO" id="GO:0003852">
    <property type="term" value="F:2-isopropylmalate synthase activity"/>
    <property type="evidence" value="ECO:0007669"/>
    <property type="project" value="TreeGrafter"/>
</dbReference>
<evidence type="ECO:0000313" key="4">
    <source>
        <dbReference type="Proteomes" id="UP000190230"/>
    </source>
</evidence>
<dbReference type="SUPFAM" id="SSF51569">
    <property type="entry name" value="Aldolase"/>
    <property type="match status" value="1"/>
</dbReference>